<sequence length="85" mass="8396">MFCPNTFVACNCETCIRFAAINGGGTDAANAASYAAAAARAWLAASSACAAVVLIHPTYGATADAIDADADPNHSSLASAVTTLS</sequence>
<dbReference type="EMBL" id="AP020326">
    <property type="protein sequence ID" value="BBN48313.1"/>
    <property type="molecule type" value="Genomic_DNA"/>
</dbReference>
<gene>
    <name evidence="1" type="ORF">JPH1_27880</name>
</gene>
<proteinExistence type="predicted"/>
<dbReference type="AlphaFoldDB" id="A0AAI8SND9"/>
<dbReference type="Proteomes" id="UP000327362">
    <property type="component" value="Chromosome"/>
</dbReference>
<evidence type="ECO:0000313" key="1">
    <source>
        <dbReference type="EMBL" id="BBN48313.1"/>
    </source>
</evidence>
<evidence type="ECO:0000313" key="2">
    <source>
        <dbReference type="Proteomes" id="UP000327362"/>
    </source>
</evidence>
<organism evidence="1 2">
    <name type="scientific">Mycobacterium avium subsp. hominissuis</name>
    <dbReference type="NCBI Taxonomy" id="439334"/>
    <lineage>
        <taxon>Bacteria</taxon>
        <taxon>Bacillati</taxon>
        <taxon>Actinomycetota</taxon>
        <taxon>Actinomycetes</taxon>
        <taxon>Mycobacteriales</taxon>
        <taxon>Mycobacteriaceae</taxon>
        <taxon>Mycobacterium</taxon>
        <taxon>Mycobacterium avium complex (MAC)</taxon>
    </lineage>
</organism>
<accession>A0AAI8SND9</accession>
<protein>
    <submittedName>
        <fullName evidence="1">Uncharacterized protein</fullName>
    </submittedName>
</protein>
<reference evidence="1 2" key="1">
    <citation type="submission" date="2019-09" db="EMBL/GenBank/DDBJ databases">
        <title>Complete genome sequence of Mycobacterium avium subsp. hominissuis strain JP-H-1.</title>
        <authorList>
            <person name="Kinoshita Y."/>
            <person name="Niwa H."/>
            <person name="Uchida-Fujii E."/>
            <person name="Nukada T."/>
        </authorList>
    </citation>
    <scope>NUCLEOTIDE SEQUENCE [LARGE SCALE GENOMIC DNA]</scope>
    <source>
        <strain evidence="1 2">JP-H-1</strain>
    </source>
</reference>
<name>A0AAI8SND9_MYCAV</name>